<feature type="domain" description="Ribbon-helix-helix protein CopG" evidence="1">
    <location>
        <begin position="6"/>
        <end position="41"/>
    </location>
</feature>
<name>A0ABN6B9R8_9MYCO</name>
<evidence type="ECO:0000313" key="3">
    <source>
        <dbReference type="Proteomes" id="UP000467379"/>
    </source>
</evidence>
<dbReference type="EMBL" id="AP022606">
    <property type="protein sequence ID" value="BBZ13306.1"/>
    <property type="molecule type" value="Genomic_DNA"/>
</dbReference>
<organism evidence="2 3">
    <name type="scientific">Mycobacterium branderi</name>
    <dbReference type="NCBI Taxonomy" id="43348"/>
    <lineage>
        <taxon>Bacteria</taxon>
        <taxon>Bacillati</taxon>
        <taxon>Actinomycetota</taxon>
        <taxon>Actinomycetes</taxon>
        <taxon>Mycobacteriales</taxon>
        <taxon>Mycobacteriaceae</taxon>
        <taxon>Mycobacterium</taxon>
    </lineage>
</organism>
<evidence type="ECO:0000313" key="2">
    <source>
        <dbReference type="EMBL" id="BBZ13306.1"/>
    </source>
</evidence>
<protein>
    <submittedName>
        <fullName evidence="2">Antitoxin</fullName>
    </submittedName>
</protein>
<dbReference type="Pfam" id="PF01402">
    <property type="entry name" value="RHH_1"/>
    <property type="match status" value="1"/>
</dbReference>
<dbReference type="Gene3D" id="1.10.1220.10">
    <property type="entry name" value="Met repressor-like"/>
    <property type="match status" value="1"/>
</dbReference>
<evidence type="ECO:0000259" key="1">
    <source>
        <dbReference type="Pfam" id="PF01402"/>
    </source>
</evidence>
<dbReference type="InterPro" id="IPR002145">
    <property type="entry name" value="CopG"/>
</dbReference>
<sequence length="90" mass="10033">MYDDVMRTQITLTDEEVELLDRAARSSGASRSELIRRAIRATYGSGSKEDRVAALKRSAGSWRRRDSTGAEYVDAVRGDLNERLSRLGLA</sequence>
<proteinExistence type="predicted"/>
<accession>A0ABN6B9R8</accession>
<reference evidence="2 3" key="1">
    <citation type="journal article" date="2019" name="Emerg. Microbes Infect.">
        <title>Comprehensive subspecies identification of 175 nontuberculous mycobacteria species based on 7547 genomic profiles.</title>
        <authorList>
            <person name="Matsumoto Y."/>
            <person name="Kinjo T."/>
            <person name="Motooka D."/>
            <person name="Nabeya D."/>
            <person name="Jung N."/>
            <person name="Uechi K."/>
            <person name="Horii T."/>
            <person name="Iida T."/>
            <person name="Fujita J."/>
            <person name="Nakamura S."/>
        </authorList>
    </citation>
    <scope>NUCLEOTIDE SEQUENCE [LARGE SCALE GENOMIC DNA]</scope>
    <source>
        <strain evidence="2 3">JCM 12687</strain>
    </source>
</reference>
<dbReference type="InterPro" id="IPR013321">
    <property type="entry name" value="Arc_rbn_hlx_hlx"/>
</dbReference>
<dbReference type="Proteomes" id="UP000467379">
    <property type="component" value="Chromosome"/>
</dbReference>
<gene>
    <name evidence="2" type="ORF">MBRA_35010</name>
</gene>
<dbReference type="InterPro" id="IPR010985">
    <property type="entry name" value="Ribbon_hlx_hlx"/>
</dbReference>
<dbReference type="SUPFAM" id="SSF47598">
    <property type="entry name" value="Ribbon-helix-helix"/>
    <property type="match status" value="1"/>
</dbReference>
<dbReference type="CDD" id="cd21631">
    <property type="entry name" value="RHH_CopG_NikR-like"/>
    <property type="match status" value="1"/>
</dbReference>
<keyword evidence="3" id="KW-1185">Reference proteome</keyword>